<accession>A0A8J4ULU9</accession>
<evidence type="ECO:0000313" key="1">
    <source>
        <dbReference type="EMBL" id="KAF5904659.1"/>
    </source>
</evidence>
<keyword evidence="2" id="KW-1185">Reference proteome</keyword>
<dbReference type="EMBL" id="QNUK01000053">
    <property type="protein sequence ID" value="KAF5904659.1"/>
    <property type="molecule type" value="Genomic_DNA"/>
</dbReference>
<name>A0A8J4ULU9_CLAMG</name>
<dbReference type="Proteomes" id="UP000727407">
    <property type="component" value="Unassembled WGS sequence"/>
</dbReference>
<evidence type="ECO:0000313" key="2">
    <source>
        <dbReference type="Proteomes" id="UP000727407"/>
    </source>
</evidence>
<protein>
    <submittedName>
        <fullName evidence="1">Uncharacterized protein</fullName>
    </submittedName>
</protein>
<proteinExistence type="predicted"/>
<dbReference type="AlphaFoldDB" id="A0A8J4ULU9"/>
<reference evidence="1" key="1">
    <citation type="submission" date="2020-07" db="EMBL/GenBank/DDBJ databases">
        <title>Clarias magur genome sequencing, assembly and annotation.</title>
        <authorList>
            <person name="Kushwaha B."/>
            <person name="Kumar R."/>
            <person name="Das P."/>
            <person name="Joshi C.G."/>
            <person name="Kumar D."/>
            <person name="Nagpure N.S."/>
            <person name="Pandey M."/>
            <person name="Agarwal S."/>
            <person name="Srivastava S."/>
            <person name="Singh M."/>
            <person name="Sahoo L."/>
            <person name="Jayasankar P."/>
            <person name="Meher P.K."/>
            <person name="Koringa P.G."/>
            <person name="Iquebal M.A."/>
            <person name="Das S.P."/>
            <person name="Bit A."/>
            <person name="Patnaik S."/>
            <person name="Patel N."/>
            <person name="Shah T.M."/>
            <person name="Hinsu A."/>
            <person name="Jena J.K."/>
        </authorList>
    </citation>
    <scope>NUCLEOTIDE SEQUENCE</scope>
    <source>
        <strain evidence="1">CIFAMagur01</strain>
        <tissue evidence="1">Testis</tissue>
    </source>
</reference>
<gene>
    <name evidence="1" type="ORF">DAT39_005591</name>
</gene>
<sequence length="50" mass="5413">MLQISLGEASLLLPAKPLLKGKPAISCMPANSIIKKVTADTVCFRQRMVE</sequence>
<comment type="caution">
    <text evidence="1">The sequence shown here is derived from an EMBL/GenBank/DDBJ whole genome shotgun (WGS) entry which is preliminary data.</text>
</comment>
<organism evidence="1 2">
    <name type="scientific">Clarias magur</name>
    <name type="common">Asian catfish</name>
    <name type="synonym">Macropteronotus magur</name>
    <dbReference type="NCBI Taxonomy" id="1594786"/>
    <lineage>
        <taxon>Eukaryota</taxon>
        <taxon>Metazoa</taxon>
        <taxon>Chordata</taxon>
        <taxon>Craniata</taxon>
        <taxon>Vertebrata</taxon>
        <taxon>Euteleostomi</taxon>
        <taxon>Actinopterygii</taxon>
        <taxon>Neopterygii</taxon>
        <taxon>Teleostei</taxon>
        <taxon>Ostariophysi</taxon>
        <taxon>Siluriformes</taxon>
        <taxon>Clariidae</taxon>
        <taxon>Clarias</taxon>
    </lineage>
</organism>